<accession>A0A916LHY2</accession>
<protein>
    <submittedName>
        <fullName evidence="2">Outer membrane protein assembly factor BamB, contains PQQ-like beta-propeller repeat</fullName>
    </submittedName>
</protein>
<name>A0A916LHY2_KRYT1</name>
<proteinExistence type="predicted"/>
<dbReference type="SMART" id="SM00564">
    <property type="entry name" value="PQQ"/>
    <property type="match status" value="8"/>
</dbReference>
<dbReference type="Gene3D" id="2.130.10.10">
    <property type="entry name" value="YVTN repeat-like/Quinoprotein amine dehydrogenase"/>
    <property type="match status" value="2"/>
</dbReference>
<organism evidence="2 3">
    <name type="scientific">Kryptobacter tengchongensis</name>
    <dbReference type="NCBI Taxonomy" id="1643429"/>
    <lineage>
        <taxon>Bacteria</taxon>
        <taxon>Pseudomonadati</taxon>
        <taxon>Candidatus Kryptoniota</taxon>
        <taxon>Candidatus Kryptobacter</taxon>
    </lineage>
</organism>
<feature type="domain" description="Pyrrolo-quinoline quinone repeat" evidence="1">
    <location>
        <begin position="174"/>
        <end position="370"/>
    </location>
</feature>
<dbReference type="InterPro" id="IPR015943">
    <property type="entry name" value="WD40/YVTN_repeat-like_dom_sf"/>
</dbReference>
<dbReference type="InterPro" id="IPR011047">
    <property type="entry name" value="Quinoprotein_ADH-like_sf"/>
</dbReference>
<dbReference type="PANTHER" id="PTHR34512:SF30">
    <property type="entry name" value="OUTER MEMBRANE PROTEIN ASSEMBLY FACTOR BAMB"/>
    <property type="match status" value="1"/>
</dbReference>
<comment type="caution">
    <text evidence="2">The sequence shown here is derived from an EMBL/GenBank/DDBJ whole genome shotgun (WGS) entry which is preliminary data.</text>
</comment>
<reference evidence="2 3" key="1">
    <citation type="submission" date="2015-11" db="EMBL/GenBank/DDBJ databases">
        <authorList>
            <person name="Varghese N."/>
        </authorList>
    </citation>
    <scope>NUCLEOTIDE SEQUENCE [LARGE SCALE GENOMIC DNA]</scope>
    <source>
        <strain evidence="2 3">JGI-25</strain>
    </source>
</reference>
<gene>
    <name evidence="2" type="ORF">JGI25_00066</name>
</gene>
<evidence type="ECO:0000259" key="1">
    <source>
        <dbReference type="Pfam" id="PF13360"/>
    </source>
</evidence>
<feature type="domain" description="Pyrrolo-quinoline quinone repeat" evidence="1">
    <location>
        <begin position="51"/>
        <end position="164"/>
    </location>
</feature>
<dbReference type="PANTHER" id="PTHR34512">
    <property type="entry name" value="CELL SURFACE PROTEIN"/>
    <property type="match status" value="1"/>
</dbReference>
<dbReference type="Proteomes" id="UP000243105">
    <property type="component" value="Unassembled WGS sequence"/>
</dbReference>
<dbReference type="EMBL" id="CZVV01000002">
    <property type="protein sequence ID" value="CUS96185.1"/>
    <property type="molecule type" value="Genomic_DNA"/>
</dbReference>
<dbReference type="Pfam" id="PF13360">
    <property type="entry name" value="PQQ_2"/>
    <property type="match status" value="2"/>
</dbReference>
<dbReference type="AlphaFoldDB" id="A0A916LHY2"/>
<evidence type="ECO:0000313" key="3">
    <source>
        <dbReference type="Proteomes" id="UP000243105"/>
    </source>
</evidence>
<evidence type="ECO:0000313" key="2">
    <source>
        <dbReference type="EMBL" id="CUS96185.1"/>
    </source>
</evidence>
<dbReference type="SUPFAM" id="SSF50998">
    <property type="entry name" value="Quinoprotein alcohol dehydrogenase-like"/>
    <property type="match status" value="2"/>
</dbReference>
<dbReference type="InterPro" id="IPR018391">
    <property type="entry name" value="PQQ_b-propeller_rpt"/>
</dbReference>
<sequence length="375" mass="41715">MTFLSLLIFISCASFKLDKNIILGEFNWVQYGNSPQNLNVSDFNISPPFQLAWKYNAGAGFSYSPMVVADGILFIATLTDEIHVIDIETGKKIGVIESESAISATPVLYKNKLIIPNAYGKNTLQSIDINLGKVLWREKIGGIESAPLLIYDNLIVATVDGHVINYRIKYDVPEKIWEFKSQKPIHSTPASDGKIVVFGCDDGNVYSLDLETGKLIWKFNTSSPIFAPVSISNGKIFVGTLNGTLYALNLKDGRVEWKFQTNSKIYGGCAIKESLILFGTASGKLYALNEKNGEKIWDFSAKSIINSSPLISGNYVCFGSLDKNIYVIDITTGKLLWNYETGGRIKSTPIVWKDFLIVASEDRFVYAFKTQQQMR</sequence>
<dbReference type="InterPro" id="IPR002372">
    <property type="entry name" value="PQQ_rpt_dom"/>
</dbReference>